<reference evidence="2" key="1">
    <citation type="submission" date="2022-10" db="EMBL/GenBank/DDBJ databases">
        <title>Culturing micro-colonial fungi from biological soil crusts in the Mojave desert and describing Neophaeococcomyces mojavensis, and introducing the new genera and species Taxawa tesnikishii.</title>
        <authorList>
            <person name="Kurbessoian T."/>
            <person name="Stajich J.E."/>
        </authorList>
    </citation>
    <scope>NUCLEOTIDE SEQUENCE</scope>
    <source>
        <strain evidence="2">TK_41</strain>
    </source>
</reference>
<proteinExistence type="predicted"/>
<gene>
    <name evidence="2" type="ORF">H2200_004828</name>
</gene>
<dbReference type="Proteomes" id="UP001172673">
    <property type="component" value="Unassembled WGS sequence"/>
</dbReference>
<sequence>MFKFNQITKQLLFGQHSQTPGMAPSRSPGATDVEPHPSEARAFNCTLGIMNYGFLGSECYYEDMADKALAEGPWKWYLDRNGTMLRSDLYATRDAGSQGRSSEGREDSLGKQDQVT</sequence>
<name>A0AA39CKU0_9EURO</name>
<comment type="caution">
    <text evidence="2">The sequence shown here is derived from an EMBL/GenBank/DDBJ whole genome shotgun (WGS) entry which is preliminary data.</text>
</comment>
<keyword evidence="3" id="KW-1185">Reference proteome</keyword>
<protein>
    <submittedName>
        <fullName evidence="2">Uncharacterized protein</fullName>
    </submittedName>
</protein>
<evidence type="ECO:0000313" key="3">
    <source>
        <dbReference type="Proteomes" id="UP001172673"/>
    </source>
</evidence>
<feature type="region of interest" description="Disordered" evidence="1">
    <location>
        <begin position="93"/>
        <end position="116"/>
    </location>
</feature>
<evidence type="ECO:0000313" key="2">
    <source>
        <dbReference type="EMBL" id="KAJ9611644.1"/>
    </source>
</evidence>
<organism evidence="2 3">
    <name type="scientific">Cladophialophora chaetospira</name>
    <dbReference type="NCBI Taxonomy" id="386627"/>
    <lineage>
        <taxon>Eukaryota</taxon>
        <taxon>Fungi</taxon>
        <taxon>Dikarya</taxon>
        <taxon>Ascomycota</taxon>
        <taxon>Pezizomycotina</taxon>
        <taxon>Eurotiomycetes</taxon>
        <taxon>Chaetothyriomycetidae</taxon>
        <taxon>Chaetothyriales</taxon>
        <taxon>Herpotrichiellaceae</taxon>
        <taxon>Cladophialophora</taxon>
    </lineage>
</organism>
<dbReference type="EMBL" id="JAPDRK010000006">
    <property type="protein sequence ID" value="KAJ9611644.1"/>
    <property type="molecule type" value="Genomic_DNA"/>
</dbReference>
<feature type="region of interest" description="Disordered" evidence="1">
    <location>
        <begin position="15"/>
        <end position="37"/>
    </location>
</feature>
<dbReference type="AlphaFoldDB" id="A0AA39CKU0"/>
<accession>A0AA39CKU0</accession>
<evidence type="ECO:0000256" key="1">
    <source>
        <dbReference type="SAM" id="MobiDB-lite"/>
    </source>
</evidence>